<sequence>MIVLVRYLDRPSLRVSVEWRNGCYGVLPCFLAWKGMCTTQRKTLVWPRGWAYRVTKWEKYLRAAGKSQETIKSRIYKLHYFASTMGKPFSQVGFDDIVSVLARKNWAAETRYSYKETITNFYRYLVLSHNIGRNSDPTANLPTVKRSQGVPHPIGDMALREAFMKANGEERLMLLLGADAGLRRGEMAAVHSADVSETAGRYSLLVHGKGGKERIVPVTQRLAASVLQAHGYVFPGRFGGHVEASYISRHLKRILPKGYSAHSLRHRYATRAYQTSHDIYAVAALLGHKSVETTQVYAQLDDAHLRDVAMRAQLEIPPQ</sequence>
<dbReference type="Pfam" id="PF00589">
    <property type="entry name" value="Phage_integrase"/>
    <property type="match status" value="1"/>
</dbReference>
<keyword evidence="2" id="KW-0233">DNA recombination</keyword>
<dbReference type="Proteomes" id="UP000429211">
    <property type="component" value="Unassembled WGS sequence"/>
</dbReference>
<dbReference type="InterPro" id="IPR044068">
    <property type="entry name" value="CB"/>
</dbReference>
<dbReference type="InterPro" id="IPR013762">
    <property type="entry name" value="Integrase-like_cat_sf"/>
</dbReference>
<dbReference type="GO" id="GO:0015074">
    <property type="term" value="P:DNA integration"/>
    <property type="evidence" value="ECO:0007669"/>
    <property type="project" value="InterPro"/>
</dbReference>
<keyword evidence="1 3" id="KW-0238">DNA-binding</keyword>
<comment type="caution">
    <text evidence="6">The sequence shown here is derived from an EMBL/GenBank/DDBJ whole genome shotgun (WGS) entry which is preliminary data.</text>
</comment>
<protein>
    <submittedName>
        <fullName evidence="6">Tyrosine-type recombinase/integrase</fullName>
    </submittedName>
</protein>
<name>A0A7J5TFN9_9BIFI</name>
<evidence type="ECO:0000256" key="3">
    <source>
        <dbReference type="PROSITE-ProRule" id="PRU01248"/>
    </source>
</evidence>
<feature type="domain" description="Tyr recombinase" evidence="4">
    <location>
        <begin position="149"/>
        <end position="310"/>
    </location>
</feature>
<dbReference type="PANTHER" id="PTHR30349:SF64">
    <property type="entry name" value="PROPHAGE INTEGRASE INTD-RELATED"/>
    <property type="match status" value="1"/>
</dbReference>
<dbReference type="PROSITE" id="PS51900">
    <property type="entry name" value="CB"/>
    <property type="match status" value="1"/>
</dbReference>
<evidence type="ECO:0000259" key="4">
    <source>
        <dbReference type="PROSITE" id="PS51898"/>
    </source>
</evidence>
<dbReference type="PROSITE" id="PS51898">
    <property type="entry name" value="TYR_RECOMBINASE"/>
    <property type="match status" value="1"/>
</dbReference>
<dbReference type="GO" id="GO:0006310">
    <property type="term" value="P:DNA recombination"/>
    <property type="evidence" value="ECO:0007669"/>
    <property type="project" value="UniProtKB-KW"/>
</dbReference>
<dbReference type="EMBL" id="WDPD01000014">
    <property type="protein sequence ID" value="KAB7459520.1"/>
    <property type="molecule type" value="Genomic_DNA"/>
</dbReference>
<reference evidence="6 7" key="1">
    <citation type="journal article" date="2019" name="Nat. Med.">
        <title>A library of human gut bacterial isolates paired with longitudinal multiomics data enables mechanistic microbiome research.</title>
        <authorList>
            <person name="Poyet M."/>
            <person name="Groussin M."/>
            <person name="Gibbons S.M."/>
            <person name="Avila-Pacheco J."/>
            <person name="Jiang X."/>
            <person name="Kearney S.M."/>
            <person name="Perrotta A.R."/>
            <person name="Berdy B."/>
            <person name="Zhao S."/>
            <person name="Lieberman T.D."/>
            <person name="Swanson P.K."/>
            <person name="Smith M."/>
            <person name="Roesemann S."/>
            <person name="Alexander J.E."/>
            <person name="Rich S.A."/>
            <person name="Livny J."/>
            <person name="Vlamakis H."/>
            <person name="Clish C."/>
            <person name="Bullock K."/>
            <person name="Deik A."/>
            <person name="Scott J."/>
            <person name="Pierce K.A."/>
            <person name="Xavier R.J."/>
            <person name="Alm E.J."/>
        </authorList>
    </citation>
    <scope>NUCLEOTIDE SEQUENCE [LARGE SCALE GENOMIC DNA]</scope>
    <source>
        <strain evidence="6 7">BIOML-A2</strain>
    </source>
</reference>
<dbReference type="Gene3D" id="1.10.443.10">
    <property type="entry name" value="Intergrase catalytic core"/>
    <property type="match status" value="1"/>
</dbReference>
<dbReference type="PANTHER" id="PTHR30349">
    <property type="entry name" value="PHAGE INTEGRASE-RELATED"/>
    <property type="match status" value="1"/>
</dbReference>
<evidence type="ECO:0000256" key="1">
    <source>
        <dbReference type="ARBA" id="ARBA00023125"/>
    </source>
</evidence>
<dbReference type="GO" id="GO:0003677">
    <property type="term" value="F:DNA binding"/>
    <property type="evidence" value="ECO:0007669"/>
    <property type="project" value="UniProtKB-UniRule"/>
</dbReference>
<feature type="domain" description="Core-binding (CB)" evidence="5">
    <location>
        <begin position="48"/>
        <end position="126"/>
    </location>
</feature>
<proteinExistence type="predicted"/>
<dbReference type="InterPro" id="IPR050090">
    <property type="entry name" value="Tyrosine_recombinase_XerCD"/>
</dbReference>
<organism evidence="6 7">
    <name type="scientific">Bifidobacterium dentium</name>
    <dbReference type="NCBI Taxonomy" id="1689"/>
    <lineage>
        <taxon>Bacteria</taxon>
        <taxon>Bacillati</taxon>
        <taxon>Actinomycetota</taxon>
        <taxon>Actinomycetes</taxon>
        <taxon>Bifidobacteriales</taxon>
        <taxon>Bifidobacteriaceae</taxon>
        <taxon>Bifidobacterium</taxon>
    </lineage>
</organism>
<dbReference type="InterPro" id="IPR002104">
    <property type="entry name" value="Integrase_catalytic"/>
</dbReference>
<dbReference type="AlphaFoldDB" id="A0A7J5TFN9"/>
<evidence type="ECO:0000313" key="7">
    <source>
        <dbReference type="Proteomes" id="UP000429211"/>
    </source>
</evidence>
<dbReference type="InterPro" id="IPR011010">
    <property type="entry name" value="DNA_brk_join_enz"/>
</dbReference>
<evidence type="ECO:0000256" key="2">
    <source>
        <dbReference type="ARBA" id="ARBA00023172"/>
    </source>
</evidence>
<accession>A0A7J5TFN9</accession>
<evidence type="ECO:0000259" key="5">
    <source>
        <dbReference type="PROSITE" id="PS51900"/>
    </source>
</evidence>
<evidence type="ECO:0000313" key="6">
    <source>
        <dbReference type="EMBL" id="KAB7459520.1"/>
    </source>
</evidence>
<gene>
    <name evidence="6" type="ORF">GBB04_09860</name>
</gene>
<dbReference type="SUPFAM" id="SSF56349">
    <property type="entry name" value="DNA breaking-rejoining enzymes"/>
    <property type="match status" value="1"/>
</dbReference>